<evidence type="ECO:0000256" key="1">
    <source>
        <dbReference type="SAM" id="Phobius"/>
    </source>
</evidence>
<feature type="transmembrane region" description="Helical" evidence="1">
    <location>
        <begin position="71"/>
        <end position="94"/>
    </location>
</feature>
<keyword evidence="3" id="KW-1185">Reference proteome</keyword>
<protein>
    <submittedName>
        <fullName evidence="2">Uncharacterized protein</fullName>
    </submittedName>
</protein>
<keyword evidence="1" id="KW-0812">Transmembrane</keyword>
<comment type="caution">
    <text evidence="2">The sequence shown here is derived from an EMBL/GenBank/DDBJ whole genome shotgun (WGS) entry which is preliminary data.</text>
</comment>
<name>W6UMI1_ECHGR</name>
<dbReference type="Proteomes" id="UP000019149">
    <property type="component" value="Unassembled WGS sequence"/>
</dbReference>
<accession>W6UMI1</accession>
<dbReference type="KEGG" id="egl:EGR_10439"/>
<dbReference type="EMBL" id="APAU02000220">
    <property type="protein sequence ID" value="EUB54699.1"/>
    <property type="molecule type" value="Genomic_DNA"/>
</dbReference>
<reference evidence="2 3" key="1">
    <citation type="journal article" date="2013" name="Nat. Genet.">
        <title>The genome of the hydatid tapeworm Echinococcus granulosus.</title>
        <authorList>
            <person name="Zheng H."/>
            <person name="Zhang W."/>
            <person name="Zhang L."/>
            <person name="Zhang Z."/>
            <person name="Li J."/>
            <person name="Lu G."/>
            <person name="Zhu Y."/>
            <person name="Wang Y."/>
            <person name="Huang Y."/>
            <person name="Liu J."/>
            <person name="Kang H."/>
            <person name="Chen J."/>
            <person name="Wang L."/>
            <person name="Chen A."/>
            <person name="Yu S."/>
            <person name="Gao Z."/>
            <person name="Jin L."/>
            <person name="Gu W."/>
            <person name="Wang Z."/>
            <person name="Zhao L."/>
            <person name="Shi B."/>
            <person name="Wen H."/>
            <person name="Lin R."/>
            <person name="Jones M.K."/>
            <person name="Brejova B."/>
            <person name="Vinar T."/>
            <person name="Zhao G."/>
            <person name="McManus D.P."/>
            <person name="Chen Z."/>
            <person name="Zhou Y."/>
            <person name="Wang S."/>
        </authorList>
    </citation>
    <scope>NUCLEOTIDE SEQUENCE [LARGE SCALE GENOMIC DNA]</scope>
</reference>
<dbReference type="GeneID" id="36346154"/>
<gene>
    <name evidence="2" type="ORF">EGR_10439</name>
</gene>
<sequence length="661" mass="75115">MFPLEIMCLSRIPSLLAQINMNEWRDANPILLLNVFIGEEAILLLMNLAFSISYLEAFSTAVFPVFPQPSLVWPVMLSVDYIFAASTGISVQLFCRCLNVLLMYDTATKPTPLVGLIIAVMRRGCVRMNPMTLLNYFAIIFKGVGTSATKVSSYFKEPGTAVIYYIGQTVEVATDFDHPRVNSEKKLHHRVGKKAFSAILNVAPQITLRKQSTTKETKMERKGITATVKLANYLLEHIRKCFTLLAKFKTLINKRLKKYFTRKIAEGKRTCETGDQINEIPPMCMLNTCCWTVTNFYIMKFSVEHQRLILLPQISVSQKHYELLQNIVLRAVVKSVLKLPSLCTIIYKIPKWNTCQPHYSICVNVFFQLRGKFRTAPSAASFIEWIIFDRISLGSSFNNHFKAIRLAVSQETDKQMINGSGVEFMLPQLNMYVSDSNFAYFYDANKVFPSRYQILIISYSASRYFANISLNTIHNEISSSSHCPQPKNLNLAVEDKDNFDDIFKLHSPKYLILKLQSSGFFQELCAFFTANVASVVDGFPTNLPKDCLGKSFLSSYLAVELTMPYKYFQLRLLTTLELILRCLLTQVVAKDVLMFFGFPNCHDGCEICDELVCLQSREPISIALQKPNLTSPMQNLAVTSKVVLVSWTWLCEISKQPCIMS</sequence>
<dbReference type="AlphaFoldDB" id="W6UMI1"/>
<keyword evidence="1" id="KW-1133">Transmembrane helix</keyword>
<feature type="transmembrane region" description="Helical" evidence="1">
    <location>
        <begin position="30"/>
        <end position="50"/>
    </location>
</feature>
<organism evidence="2 3">
    <name type="scientific">Echinococcus granulosus</name>
    <name type="common">Hydatid tapeworm</name>
    <dbReference type="NCBI Taxonomy" id="6210"/>
    <lineage>
        <taxon>Eukaryota</taxon>
        <taxon>Metazoa</taxon>
        <taxon>Spiralia</taxon>
        <taxon>Lophotrochozoa</taxon>
        <taxon>Platyhelminthes</taxon>
        <taxon>Cestoda</taxon>
        <taxon>Eucestoda</taxon>
        <taxon>Cyclophyllidea</taxon>
        <taxon>Taeniidae</taxon>
        <taxon>Echinococcus</taxon>
        <taxon>Echinococcus granulosus group</taxon>
    </lineage>
</organism>
<evidence type="ECO:0000313" key="3">
    <source>
        <dbReference type="Proteomes" id="UP000019149"/>
    </source>
</evidence>
<dbReference type="CTD" id="36346154"/>
<proteinExistence type="predicted"/>
<dbReference type="RefSeq" id="XP_024345895.1">
    <property type="nucleotide sequence ID" value="XM_024499688.1"/>
</dbReference>
<keyword evidence="1" id="KW-0472">Membrane</keyword>
<evidence type="ECO:0000313" key="2">
    <source>
        <dbReference type="EMBL" id="EUB54699.1"/>
    </source>
</evidence>